<dbReference type="AlphaFoldDB" id="A0AA89I091"/>
<dbReference type="EMBL" id="AYZB01000035">
    <property type="protein sequence ID" value="KRM22212.1"/>
    <property type="molecule type" value="Genomic_DNA"/>
</dbReference>
<feature type="transmembrane region" description="Helical" evidence="1">
    <location>
        <begin position="45"/>
        <end position="66"/>
    </location>
</feature>
<keyword evidence="1" id="KW-0812">Transmembrane</keyword>
<dbReference type="Proteomes" id="UP000050823">
    <property type="component" value="Unassembled WGS sequence"/>
</dbReference>
<evidence type="ECO:0000313" key="3">
    <source>
        <dbReference type="Proteomes" id="UP000050823"/>
    </source>
</evidence>
<gene>
    <name evidence="2" type="ORF">FC90_GL000811</name>
</gene>
<dbReference type="InterPro" id="IPR020215">
    <property type="entry name" value="EbsA-like"/>
</dbReference>
<evidence type="ECO:0008006" key="4">
    <source>
        <dbReference type="Google" id="ProtNLM"/>
    </source>
</evidence>
<keyword evidence="1" id="KW-1133">Transmembrane helix</keyword>
<keyword evidence="1" id="KW-0472">Membrane</keyword>
<proteinExistence type="predicted"/>
<sequence length="139" mass="16124">MQKTTTVFYQPNYAHFVTMWSWIGFVYTLALIVQLELIDLNWQSWLIGLIAVCLTVWAISGHRVVLDETTITLKHPLSKYHRTIHRETVTTIIVQKHGFLINTNELDYQPTQLLLSRSAQEKLITQLNQTGWPLNTSSK</sequence>
<dbReference type="Pfam" id="PF17255">
    <property type="entry name" value="EbsA"/>
    <property type="match status" value="1"/>
</dbReference>
<organism evidence="2 3">
    <name type="scientific">Latilactobacillus graminis DSM 20719</name>
    <dbReference type="NCBI Taxonomy" id="1423752"/>
    <lineage>
        <taxon>Bacteria</taxon>
        <taxon>Bacillati</taxon>
        <taxon>Bacillota</taxon>
        <taxon>Bacilli</taxon>
        <taxon>Lactobacillales</taxon>
        <taxon>Lactobacillaceae</taxon>
        <taxon>Latilactobacillus</taxon>
    </lineage>
</organism>
<dbReference type="RefSeq" id="WP_057908206.1">
    <property type="nucleotide sequence ID" value="NZ_AYZB01000035.1"/>
</dbReference>
<reference evidence="2 3" key="1">
    <citation type="journal article" date="2015" name="Genome Announc.">
        <title>Expanding the biotechnology potential of lactobacilli through comparative genomics of 213 strains and associated genera.</title>
        <authorList>
            <person name="Sun Z."/>
            <person name="Harris H.M."/>
            <person name="McCann A."/>
            <person name="Guo C."/>
            <person name="Argimon S."/>
            <person name="Zhang W."/>
            <person name="Yang X."/>
            <person name="Jeffery I.B."/>
            <person name="Cooney J.C."/>
            <person name="Kagawa T.F."/>
            <person name="Liu W."/>
            <person name="Song Y."/>
            <person name="Salvetti E."/>
            <person name="Wrobel A."/>
            <person name="Rasinkangas P."/>
            <person name="Parkhill J."/>
            <person name="Rea M.C."/>
            <person name="O'Sullivan O."/>
            <person name="Ritari J."/>
            <person name="Douillard F.P."/>
            <person name="Paul Ross R."/>
            <person name="Yang R."/>
            <person name="Briner A.E."/>
            <person name="Felis G.E."/>
            <person name="de Vos W.M."/>
            <person name="Barrangou R."/>
            <person name="Klaenhammer T.R."/>
            <person name="Caufield P.W."/>
            <person name="Cui Y."/>
            <person name="Zhang H."/>
            <person name="O'Toole P.W."/>
        </authorList>
    </citation>
    <scope>NUCLEOTIDE SEQUENCE [LARGE SCALE GENOMIC DNA]</scope>
    <source>
        <strain evidence="2 3">DSM 20719</strain>
    </source>
</reference>
<feature type="transmembrane region" description="Helical" evidence="1">
    <location>
        <begin position="12"/>
        <end position="33"/>
    </location>
</feature>
<evidence type="ECO:0000313" key="2">
    <source>
        <dbReference type="EMBL" id="KRM22212.1"/>
    </source>
</evidence>
<name>A0AA89I091_9LACO</name>
<protein>
    <recommendedName>
        <fullName evidence="4">Pore-forming protein</fullName>
    </recommendedName>
</protein>
<evidence type="ECO:0000256" key="1">
    <source>
        <dbReference type="SAM" id="Phobius"/>
    </source>
</evidence>
<accession>A0AA89I091</accession>
<comment type="caution">
    <text evidence="2">The sequence shown here is derived from an EMBL/GenBank/DDBJ whole genome shotgun (WGS) entry which is preliminary data.</text>
</comment>